<feature type="compositionally biased region" description="Polar residues" evidence="6">
    <location>
        <begin position="82"/>
        <end position="98"/>
    </location>
</feature>
<dbReference type="SMART" id="SM01332">
    <property type="entry name" value="Cyclin_C"/>
    <property type="match status" value="1"/>
</dbReference>
<gene>
    <name evidence="9" type="ORF">CAPTEDRAFT_160449</name>
</gene>
<feature type="region of interest" description="Disordered" evidence="6">
    <location>
        <begin position="74"/>
        <end position="122"/>
    </location>
</feature>
<sequence length="426" mass="48224">MATTRKKIATLQLQNSKPVVPGNNKRLHEKSPQKAVKRTRPAFGDITNKELAKQISQKNAVKKIVGTKSGKNVIVVPKPKTKPSSSLTDSQQSNQSDETSYEVIELSQESESSQISSSCSQESSVSSAVDTLNAKNDEKSVTPVERQDWVDIDAKNTKDIYQVAQYAAEIFEYYKSRESKFMIPDYLKSKQPDLTTHMRAILVDWLVEVQENFELNHETLYLGVKLVDHYLSRKTVGRDRLQLIGATALFIACKFDERCPPVIDDFLYICDDAYVRNELIRMEIDMLHVVGFDIGFPLSYRFLRRYAKCASANVVTLTLGRYLLESSLLDYSYVGERDSRLAAACLLMALRLSHTGEWNATLEHYTGYRALELVDLAKKVNHILAAAPNKHLNTIRTKYSHQIFHEVAKTKALTPDELTEFVGNFA</sequence>
<comment type="similarity">
    <text evidence="5">Belongs to the cyclin family.</text>
</comment>
<reference evidence="9 11" key="2">
    <citation type="journal article" date="2013" name="Nature">
        <title>Insights into bilaterian evolution from three spiralian genomes.</title>
        <authorList>
            <person name="Simakov O."/>
            <person name="Marletaz F."/>
            <person name="Cho S.J."/>
            <person name="Edsinger-Gonzales E."/>
            <person name="Havlak P."/>
            <person name="Hellsten U."/>
            <person name="Kuo D.H."/>
            <person name="Larsson T."/>
            <person name="Lv J."/>
            <person name="Arendt D."/>
            <person name="Savage R."/>
            <person name="Osoegawa K."/>
            <person name="de Jong P."/>
            <person name="Grimwood J."/>
            <person name="Chapman J.A."/>
            <person name="Shapiro H."/>
            <person name="Aerts A."/>
            <person name="Otillar R.P."/>
            <person name="Terry A.Y."/>
            <person name="Boore J.L."/>
            <person name="Grigoriev I.V."/>
            <person name="Lindberg D.R."/>
            <person name="Seaver E.C."/>
            <person name="Weisblat D.A."/>
            <person name="Putnam N.H."/>
            <person name="Rokhsar D.S."/>
        </authorList>
    </citation>
    <scope>NUCLEOTIDE SEQUENCE</scope>
    <source>
        <strain evidence="9 11">I ESC-2004</strain>
    </source>
</reference>
<evidence type="ECO:0000256" key="3">
    <source>
        <dbReference type="ARBA" id="ARBA00023127"/>
    </source>
</evidence>
<proteinExistence type="inferred from homology"/>
<dbReference type="EMBL" id="AMQN01005784">
    <property type="status" value="NOT_ANNOTATED_CDS"/>
    <property type="molecule type" value="Genomic_DNA"/>
</dbReference>
<keyword evidence="11" id="KW-1185">Reference proteome</keyword>
<dbReference type="InterPro" id="IPR013763">
    <property type="entry name" value="Cyclin-like_dom"/>
</dbReference>
<evidence type="ECO:0000313" key="11">
    <source>
        <dbReference type="Proteomes" id="UP000014760"/>
    </source>
</evidence>
<dbReference type="AlphaFoldDB" id="R7UYA6"/>
<feature type="domain" description="Cyclin C-terminal" evidence="8">
    <location>
        <begin position="297"/>
        <end position="413"/>
    </location>
</feature>
<reference evidence="11" key="1">
    <citation type="submission" date="2012-12" db="EMBL/GenBank/DDBJ databases">
        <authorList>
            <person name="Hellsten U."/>
            <person name="Grimwood J."/>
            <person name="Chapman J.A."/>
            <person name="Shapiro H."/>
            <person name="Aerts A."/>
            <person name="Otillar R.P."/>
            <person name="Terry A.Y."/>
            <person name="Boore J.L."/>
            <person name="Simakov O."/>
            <person name="Marletaz F."/>
            <person name="Cho S.-J."/>
            <person name="Edsinger-Gonzales E."/>
            <person name="Havlak P."/>
            <person name="Kuo D.-H."/>
            <person name="Larsson T."/>
            <person name="Lv J."/>
            <person name="Arendt D."/>
            <person name="Savage R."/>
            <person name="Osoegawa K."/>
            <person name="de Jong P."/>
            <person name="Lindberg D.R."/>
            <person name="Seaver E.C."/>
            <person name="Weisblat D.A."/>
            <person name="Putnam N.H."/>
            <person name="Grigoriev I.V."/>
            <person name="Rokhsar D.S."/>
        </authorList>
    </citation>
    <scope>NUCLEOTIDE SEQUENCE</scope>
    <source>
        <strain evidence="11">I ESC-2004</strain>
    </source>
</reference>
<dbReference type="EMBL" id="KB296812">
    <property type="protein sequence ID" value="ELU11289.1"/>
    <property type="molecule type" value="Genomic_DNA"/>
</dbReference>
<evidence type="ECO:0000256" key="5">
    <source>
        <dbReference type="RuleBase" id="RU000383"/>
    </source>
</evidence>
<dbReference type="GO" id="GO:0051301">
    <property type="term" value="P:cell division"/>
    <property type="evidence" value="ECO:0007669"/>
    <property type="project" value="UniProtKB-KW"/>
</dbReference>
<dbReference type="PANTHER" id="PTHR10177">
    <property type="entry name" value="CYCLINS"/>
    <property type="match status" value="1"/>
</dbReference>
<evidence type="ECO:0000256" key="6">
    <source>
        <dbReference type="SAM" id="MobiDB-lite"/>
    </source>
</evidence>
<dbReference type="EnsemblMetazoa" id="CapteT160449">
    <property type="protein sequence ID" value="CapteP160449"/>
    <property type="gene ID" value="CapteG160449"/>
</dbReference>
<organism evidence="9">
    <name type="scientific">Capitella teleta</name>
    <name type="common">Polychaete worm</name>
    <dbReference type="NCBI Taxonomy" id="283909"/>
    <lineage>
        <taxon>Eukaryota</taxon>
        <taxon>Metazoa</taxon>
        <taxon>Spiralia</taxon>
        <taxon>Lophotrochozoa</taxon>
        <taxon>Annelida</taxon>
        <taxon>Polychaeta</taxon>
        <taxon>Sedentaria</taxon>
        <taxon>Scolecida</taxon>
        <taxon>Capitellidae</taxon>
        <taxon>Capitella</taxon>
    </lineage>
</organism>
<dbReference type="Gene3D" id="1.10.472.10">
    <property type="entry name" value="Cyclin-like"/>
    <property type="match status" value="2"/>
</dbReference>
<dbReference type="OrthoDB" id="5590282at2759"/>
<dbReference type="Pfam" id="PF00134">
    <property type="entry name" value="Cyclin_N"/>
    <property type="match status" value="1"/>
</dbReference>
<feature type="domain" description="Cyclin-like" evidence="7">
    <location>
        <begin position="301"/>
        <end position="385"/>
    </location>
</feature>
<dbReference type="GO" id="GO:0016538">
    <property type="term" value="F:cyclin-dependent protein serine/threonine kinase regulator activity"/>
    <property type="evidence" value="ECO:0007669"/>
    <property type="project" value="InterPro"/>
</dbReference>
<dbReference type="SUPFAM" id="SSF47954">
    <property type="entry name" value="Cyclin-like"/>
    <property type="match status" value="2"/>
</dbReference>
<dbReference type="STRING" id="283909.R7UYA6"/>
<dbReference type="Pfam" id="PF02984">
    <property type="entry name" value="Cyclin_C"/>
    <property type="match status" value="1"/>
</dbReference>
<evidence type="ECO:0000259" key="7">
    <source>
        <dbReference type="SMART" id="SM00385"/>
    </source>
</evidence>
<dbReference type="InterPro" id="IPR004367">
    <property type="entry name" value="Cyclin_C-dom"/>
</dbReference>
<feature type="region of interest" description="Disordered" evidence="6">
    <location>
        <begin position="16"/>
        <end position="42"/>
    </location>
</feature>
<dbReference type="InterPro" id="IPR048258">
    <property type="entry name" value="Cyclins_cyclin-box"/>
</dbReference>
<dbReference type="HOGENOM" id="CLU_020695_2_0_1"/>
<evidence type="ECO:0000256" key="4">
    <source>
        <dbReference type="ARBA" id="ARBA00023306"/>
    </source>
</evidence>
<dbReference type="InterPro" id="IPR046965">
    <property type="entry name" value="Cyclin_A/B-like"/>
</dbReference>
<keyword evidence="1" id="KW-0132">Cell division</keyword>
<evidence type="ECO:0000256" key="1">
    <source>
        <dbReference type="ARBA" id="ARBA00022618"/>
    </source>
</evidence>
<keyword evidence="3 5" id="KW-0195">Cyclin</keyword>
<evidence type="ECO:0000313" key="9">
    <source>
        <dbReference type="EMBL" id="ELU11289.1"/>
    </source>
</evidence>
<evidence type="ECO:0000313" key="10">
    <source>
        <dbReference type="EnsemblMetazoa" id="CapteP160449"/>
    </source>
</evidence>
<evidence type="ECO:0000259" key="8">
    <source>
        <dbReference type="SMART" id="SM01332"/>
    </source>
</evidence>
<dbReference type="InterPro" id="IPR006671">
    <property type="entry name" value="Cyclin_N"/>
</dbReference>
<evidence type="ECO:0000256" key="2">
    <source>
        <dbReference type="ARBA" id="ARBA00022776"/>
    </source>
</evidence>
<accession>R7UYA6</accession>
<reference evidence="10" key="3">
    <citation type="submission" date="2015-06" db="UniProtKB">
        <authorList>
            <consortium name="EnsemblMetazoa"/>
        </authorList>
    </citation>
    <scope>IDENTIFICATION</scope>
</reference>
<dbReference type="OMA" id="WITEEFR"/>
<dbReference type="GO" id="GO:0044772">
    <property type="term" value="P:mitotic cell cycle phase transition"/>
    <property type="evidence" value="ECO:0007669"/>
    <property type="project" value="InterPro"/>
</dbReference>
<protein>
    <submittedName>
        <fullName evidence="9 10">Uncharacterized protein</fullName>
    </submittedName>
</protein>
<dbReference type="InterPro" id="IPR036915">
    <property type="entry name" value="Cyclin-like_sf"/>
</dbReference>
<dbReference type="FunFam" id="1.10.472.10:FF:000001">
    <property type="entry name" value="G2/mitotic-specific cyclin"/>
    <property type="match status" value="1"/>
</dbReference>
<feature type="compositionally biased region" description="Low complexity" evidence="6">
    <location>
        <begin position="107"/>
        <end position="122"/>
    </location>
</feature>
<dbReference type="InterPro" id="IPR039361">
    <property type="entry name" value="Cyclin"/>
</dbReference>
<keyword evidence="2" id="KW-0498">Mitosis</keyword>
<dbReference type="SMART" id="SM00385">
    <property type="entry name" value="CYCLIN"/>
    <property type="match status" value="2"/>
</dbReference>
<dbReference type="PIRSF" id="PIRSF001771">
    <property type="entry name" value="Cyclin_A_B_D_E"/>
    <property type="match status" value="1"/>
</dbReference>
<name>R7UYA6_CAPTE</name>
<feature type="domain" description="Cyclin-like" evidence="7">
    <location>
        <begin position="204"/>
        <end position="288"/>
    </location>
</feature>
<keyword evidence="4" id="KW-0131">Cell cycle</keyword>
<dbReference type="CDD" id="cd20508">
    <property type="entry name" value="CYCLIN_CCNB3_rpt1"/>
    <property type="match status" value="1"/>
</dbReference>
<dbReference type="PROSITE" id="PS00292">
    <property type="entry name" value="CYCLINS"/>
    <property type="match status" value="1"/>
</dbReference>
<dbReference type="Proteomes" id="UP000014760">
    <property type="component" value="Unassembled WGS sequence"/>
</dbReference>